<accession>A0A813G038</accession>
<dbReference type="AlphaFoldDB" id="A0A813G038"/>
<sequence>EKKEQRDLRIYQSIQTNMEMENKRRDDFEERQRQEQEREERLMQQLAVKQEESAKRSFQTMMRRKVIQDEAAKKAEERRMTILEAQEETEYRLMEHDQKKERYLDFKRELDGLRGKNKEINVERQRRREEAEREGIAEAVKKKDEKIDHLNAERKRMWGLRRAAQSEAYRAREIVKSEIMRQRIHSKFDSAALDNKLQALLQSDMFSAKILQTSSSMPSLKSGSTMATQPSQQVSQQA</sequence>
<feature type="region of interest" description="Disordered" evidence="1">
    <location>
        <begin position="216"/>
        <end position="238"/>
    </location>
</feature>
<dbReference type="Proteomes" id="UP000654075">
    <property type="component" value="Unassembled WGS sequence"/>
</dbReference>
<feature type="compositionally biased region" description="Basic and acidic residues" evidence="1">
    <location>
        <begin position="20"/>
        <end position="40"/>
    </location>
</feature>
<name>A0A813G038_POLGL</name>
<evidence type="ECO:0000313" key="3">
    <source>
        <dbReference type="Proteomes" id="UP000654075"/>
    </source>
</evidence>
<organism evidence="2 3">
    <name type="scientific">Polarella glacialis</name>
    <name type="common">Dinoflagellate</name>
    <dbReference type="NCBI Taxonomy" id="89957"/>
    <lineage>
        <taxon>Eukaryota</taxon>
        <taxon>Sar</taxon>
        <taxon>Alveolata</taxon>
        <taxon>Dinophyceae</taxon>
        <taxon>Suessiales</taxon>
        <taxon>Suessiaceae</taxon>
        <taxon>Polarella</taxon>
    </lineage>
</organism>
<protein>
    <submittedName>
        <fullName evidence="2">Uncharacterized protein</fullName>
    </submittedName>
</protein>
<dbReference type="EMBL" id="CAJNNV010026978">
    <property type="protein sequence ID" value="CAE8619346.1"/>
    <property type="molecule type" value="Genomic_DNA"/>
</dbReference>
<feature type="non-terminal residue" evidence="2">
    <location>
        <position position="1"/>
    </location>
</feature>
<comment type="caution">
    <text evidence="2">The sequence shown here is derived from an EMBL/GenBank/DDBJ whole genome shotgun (WGS) entry which is preliminary data.</text>
</comment>
<proteinExistence type="predicted"/>
<gene>
    <name evidence="2" type="ORF">PGLA1383_LOCUS36937</name>
</gene>
<dbReference type="OrthoDB" id="200110at2759"/>
<keyword evidence="3" id="KW-1185">Reference proteome</keyword>
<feature type="region of interest" description="Disordered" evidence="1">
    <location>
        <begin position="1"/>
        <end position="40"/>
    </location>
</feature>
<evidence type="ECO:0000313" key="2">
    <source>
        <dbReference type="EMBL" id="CAE8619346.1"/>
    </source>
</evidence>
<evidence type="ECO:0000256" key="1">
    <source>
        <dbReference type="SAM" id="MobiDB-lite"/>
    </source>
</evidence>
<reference evidence="2" key="1">
    <citation type="submission" date="2021-02" db="EMBL/GenBank/DDBJ databases">
        <authorList>
            <person name="Dougan E. K."/>
            <person name="Rhodes N."/>
            <person name="Thang M."/>
            <person name="Chan C."/>
        </authorList>
    </citation>
    <scope>NUCLEOTIDE SEQUENCE</scope>
</reference>